<organism evidence="1 2">
    <name type="scientific">Paenibacillus terrae</name>
    <dbReference type="NCBI Taxonomy" id="159743"/>
    <lineage>
        <taxon>Bacteria</taxon>
        <taxon>Bacillati</taxon>
        <taxon>Bacillota</taxon>
        <taxon>Bacilli</taxon>
        <taxon>Bacillales</taxon>
        <taxon>Paenibacillaceae</taxon>
        <taxon>Paenibacillus</taxon>
    </lineage>
</organism>
<evidence type="ECO:0000313" key="1">
    <source>
        <dbReference type="EMBL" id="KJD44184.1"/>
    </source>
</evidence>
<dbReference type="Pfam" id="PF06675">
    <property type="entry name" value="DUF1177"/>
    <property type="match status" value="1"/>
</dbReference>
<protein>
    <submittedName>
        <fullName evidence="1">Uncharacterized protein</fullName>
    </submittedName>
</protein>
<dbReference type="InterPro" id="IPR009561">
    <property type="entry name" value="DUF1177"/>
</dbReference>
<comment type="caution">
    <text evidence="1">The sequence shown here is derived from an EMBL/GenBank/DDBJ whole genome shotgun (WGS) entry which is preliminary data.</text>
</comment>
<sequence length="98" mass="10704">MENEKEKRHPKTFFGRNATMALQQTLTVFEALDSAPGCGTGASHEIDIAAAVRFSIETAKEFTNGTCAFYDPQEFVKITELYGSMKILQTAGSAQNHG</sequence>
<dbReference type="EMBL" id="JTHP01000040">
    <property type="protein sequence ID" value="KJD44184.1"/>
    <property type="molecule type" value="Genomic_DNA"/>
</dbReference>
<reference evidence="1 2" key="1">
    <citation type="submission" date="2014-11" db="EMBL/GenBank/DDBJ databases">
        <title>Draft Genome Sequences of Paenibacillus polymyxa NRRL B-30509 and Paenibacillus terrae NRRL B-30644, Strains from a Poultry Environment that Produce Tridecaptin A and Paenicidins.</title>
        <authorList>
            <person name="van Belkum M.J."/>
            <person name="Lohans C.T."/>
            <person name="Vederas J.C."/>
        </authorList>
    </citation>
    <scope>NUCLEOTIDE SEQUENCE [LARGE SCALE GENOMIC DNA]</scope>
    <source>
        <strain evidence="1 2">NRRL B-30644</strain>
    </source>
</reference>
<dbReference type="Proteomes" id="UP000032534">
    <property type="component" value="Unassembled WGS sequence"/>
</dbReference>
<dbReference type="PATRIC" id="fig|159743.3.peg.4104"/>
<dbReference type="AlphaFoldDB" id="A0A0D7WYX0"/>
<gene>
    <name evidence="1" type="ORF">QD47_18450</name>
</gene>
<proteinExistence type="predicted"/>
<keyword evidence="2" id="KW-1185">Reference proteome</keyword>
<name>A0A0D7WYX0_9BACL</name>
<accession>A0A0D7WYX0</accession>
<evidence type="ECO:0000313" key="2">
    <source>
        <dbReference type="Proteomes" id="UP000032534"/>
    </source>
</evidence>